<keyword evidence="3" id="KW-1133">Transmembrane helix</keyword>
<sequence length="390" mass="44323">MNWWNALLLFLLIAGHTSLLVTLVNRVHGLPLPCRTLKNLRHIHDLLIPLFPIILVWFVGLTGPKLLLGGSWHEVSLGWRLYLCLCAAGTLGLLWASVRYLTHRPPRQQRASRSEVVDIAKELGGPPLGEGPLLWLAKTPCNEIFQVEFSHHTFVLPRLPREWDGLSILHLSDWHMVGTLDKPFFERVTEMCLEHTSDLVIFSGDLLDRQECEEWLPETLGRIHGRLGQYYILGNHDWYLRDQEIRNHMHALGWHDLASQVIHIPYEGRTLAIGGDETPWMGQPPRFDDAAQHDFRLLVCHTPDNIGRARRDGVDLMLSGHNHGGQVNLPVIGPVYSPSIYGSRYSGGAFWESPTLMYVSRGLSGRHPLRLRCRPEITRLTLKSPEPATT</sequence>
<dbReference type="Proteomes" id="UP000320496">
    <property type="component" value="Chromosome"/>
</dbReference>
<dbReference type="SUPFAM" id="SSF56300">
    <property type="entry name" value="Metallo-dependent phosphatases"/>
    <property type="match status" value="1"/>
</dbReference>
<dbReference type="InterPro" id="IPR051158">
    <property type="entry name" value="Metallophosphoesterase_sf"/>
</dbReference>
<dbReference type="EMBL" id="CP036275">
    <property type="protein sequence ID" value="QDU37230.1"/>
    <property type="molecule type" value="Genomic_DNA"/>
</dbReference>
<dbReference type="GO" id="GO:0008758">
    <property type="term" value="F:UDP-2,3-diacylglucosamine hydrolase activity"/>
    <property type="evidence" value="ECO:0007669"/>
    <property type="project" value="TreeGrafter"/>
</dbReference>
<dbReference type="AlphaFoldDB" id="A0A517Z416"/>
<keyword evidence="6" id="KW-1185">Reference proteome</keyword>
<evidence type="ECO:0000313" key="5">
    <source>
        <dbReference type="EMBL" id="QDU37230.1"/>
    </source>
</evidence>
<feature type="transmembrane region" description="Helical" evidence="3">
    <location>
        <begin position="79"/>
        <end position="101"/>
    </location>
</feature>
<feature type="domain" description="Calcineurin-like phosphoesterase" evidence="4">
    <location>
        <begin position="167"/>
        <end position="324"/>
    </location>
</feature>
<evidence type="ECO:0000259" key="4">
    <source>
        <dbReference type="Pfam" id="PF00149"/>
    </source>
</evidence>
<dbReference type="PANTHER" id="PTHR31302">
    <property type="entry name" value="TRANSMEMBRANE PROTEIN WITH METALLOPHOSPHOESTERASE DOMAIN-RELATED"/>
    <property type="match status" value="1"/>
</dbReference>
<keyword evidence="1" id="KW-0479">Metal-binding</keyword>
<dbReference type="GO" id="GO:0046872">
    <property type="term" value="F:metal ion binding"/>
    <property type="evidence" value="ECO:0007669"/>
    <property type="project" value="UniProtKB-KW"/>
</dbReference>
<dbReference type="CDD" id="cd07385">
    <property type="entry name" value="MPP_YkuE_C"/>
    <property type="match status" value="1"/>
</dbReference>
<dbReference type="InterPro" id="IPR029052">
    <property type="entry name" value="Metallo-depent_PP-like"/>
</dbReference>
<dbReference type="OrthoDB" id="9780884at2"/>
<dbReference type="RefSeq" id="WP_145368019.1">
    <property type="nucleotide sequence ID" value="NZ_CP036275.1"/>
</dbReference>
<proteinExistence type="predicted"/>
<feature type="transmembrane region" description="Helical" evidence="3">
    <location>
        <begin position="6"/>
        <end position="25"/>
    </location>
</feature>
<dbReference type="Gene3D" id="3.60.21.10">
    <property type="match status" value="1"/>
</dbReference>
<feature type="transmembrane region" description="Helical" evidence="3">
    <location>
        <begin position="46"/>
        <end position="67"/>
    </location>
</feature>
<dbReference type="GO" id="GO:0009245">
    <property type="term" value="P:lipid A biosynthetic process"/>
    <property type="evidence" value="ECO:0007669"/>
    <property type="project" value="TreeGrafter"/>
</dbReference>
<dbReference type="GO" id="GO:0016020">
    <property type="term" value="C:membrane"/>
    <property type="evidence" value="ECO:0007669"/>
    <property type="project" value="GOC"/>
</dbReference>
<gene>
    <name evidence="5" type="ORF">Mal4_15400</name>
</gene>
<dbReference type="InterPro" id="IPR004843">
    <property type="entry name" value="Calcineurin-like_PHP"/>
</dbReference>
<keyword evidence="3" id="KW-0472">Membrane</keyword>
<dbReference type="KEGG" id="mri:Mal4_15400"/>
<protein>
    <submittedName>
        <fullName evidence="5">Phosphodiesterase YaeI</fullName>
    </submittedName>
</protein>
<evidence type="ECO:0000256" key="1">
    <source>
        <dbReference type="ARBA" id="ARBA00022723"/>
    </source>
</evidence>
<evidence type="ECO:0000313" key="6">
    <source>
        <dbReference type="Proteomes" id="UP000320496"/>
    </source>
</evidence>
<reference evidence="5 6" key="1">
    <citation type="submission" date="2019-02" db="EMBL/GenBank/DDBJ databases">
        <title>Deep-cultivation of Planctomycetes and their phenomic and genomic characterization uncovers novel biology.</title>
        <authorList>
            <person name="Wiegand S."/>
            <person name="Jogler M."/>
            <person name="Boedeker C."/>
            <person name="Pinto D."/>
            <person name="Vollmers J."/>
            <person name="Rivas-Marin E."/>
            <person name="Kohn T."/>
            <person name="Peeters S.H."/>
            <person name="Heuer A."/>
            <person name="Rast P."/>
            <person name="Oberbeckmann S."/>
            <person name="Bunk B."/>
            <person name="Jeske O."/>
            <person name="Meyerdierks A."/>
            <person name="Storesund J.E."/>
            <person name="Kallscheuer N."/>
            <person name="Luecker S."/>
            <person name="Lage O.M."/>
            <person name="Pohl T."/>
            <person name="Merkel B.J."/>
            <person name="Hornburger P."/>
            <person name="Mueller R.-W."/>
            <person name="Bruemmer F."/>
            <person name="Labrenz M."/>
            <person name="Spormann A.M."/>
            <person name="Op den Camp H."/>
            <person name="Overmann J."/>
            <person name="Amann R."/>
            <person name="Jetten M.S.M."/>
            <person name="Mascher T."/>
            <person name="Medema M.H."/>
            <person name="Devos D.P."/>
            <person name="Kaster A.-K."/>
            <person name="Ovreas L."/>
            <person name="Rohde M."/>
            <person name="Galperin M.Y."/>
            <person name="Jogler C."/>
        </authorList>
    </citation>
    <scope>NUCLEOTIDE SEQUENCE [LARGE SCALE GENOMIC DNA]</scope>
    <source>
        <strain evidence="5 6">Mal4</strain>
    </source>
</reference>
<keyword evidence="3" id="KW-0812">Transmembrane</keyword>
<dbReference type="Pfam" id="PF00149">
    <property type="entry name" value="Metallophos"/>
    <property type="match status" value="1"/>
</dbReference>
<dbReference type="PANTHER" id="PTHR31302:SF31">
    <property type="entry name" value="PHOSPHODIESTERASE YAEI"/>
    <property type="match status" value="1"/>
</dbReference>
<accession>A0A517Z416</accession>
<keyword evidence="2" id="KW-0378">Hydrolase</keyword>
<evidence type="ECO:0000256" key="2">
    <source>
        <dbReference type="ARBA" id="ARBA00022801"/>
    </source>
</evidence>
<name>A0A517Z416_9PLAN</name>
<evidence type="ECO:0000256" key="3">
    <source>
        <dbReference type="SAM" id="Phobius"/>
    </source>
</evidence>
<organism evidence="5 6">
    <name type="scientific">Maioricimonas rarisocia</name>
    <dbReference type="NCBI Taxonomy" id="2528026"/>
    <lineage>
        <taxon>Bacteria</taxon>
        <taxon>Pseudomonadati</taxon>
        <taxon>Planctomycetota</taxon>
        <taxon>Planctomycetia</taxon>
        <taxon>Planctomycetales</taxon>
        <taxon>Planctomycetaceae</taxon>
        <taxon>Maioricimonas</taxon>
    </lineage>
</organism>